<evidence type="ECO:0008006" key="6">
    <source>
        <dbReference type="Google" id="ProtNLM"/>
    </source>
</evidence>
<keyword evidence="3" id="KW-0325">Glycoprotein</keyword>
<dbReference type="Pfam" id="PF05345">
    <property type="entry name" value="He_PIG"/>
    <property type="match status" value="1"/>
</dbReference>
<evidence type="ECO:0000313" key="5">
    <source>
        <dbReference type="Proteomes" id="UP000231879"/>
    </source>
</evidence>
<gene>
    <name evidence="4" type="ORF">CH367_05200</name>
</gene>
<proteinExistence type="predicted"/>
<dbReference type="Gene3D" id="2.60.40.10">
    <property type="entry name" value="Immunoglobulins"/>
    <property type="match status" value="1"/>
</dbReference>
<dbReference type="Gene3D" id="2.130.10.130">
    <property type="entry name" value="Integrin alpha, N-terminal"/>
    <property type="match status" value="3"/>
</dbReference>
<dbReference type="InterPro" id="IPR028994">
    <property type="entry name" value="Integrin_alpha_N"/>
</dbReference>
<evidence type="ECO:0000256" key="3">
    <source>
        <dbReference type="ARBA" id="ARBA00023180"/>
    </source>
</evidence>
<dbReference type="SUPFAM" id="SSF49313">
    <property type="entry name" value="Cadherin-like"/>
    <property type="match status" value="1"/>
</dbReference>
<comment type="caution">
    <text evidence="4">The sequence shown here is derived from an EMBL/GenBank/DDBJ whole genome shotgun (WGS) entry which is preliminary data.</text>
</comment>
<dbReference type="EMBL" id="NPDS01000002">
    <property type="protein sequence ID" value="PJZ57798.1"/>
    <property type="molecule type" value="Genomic_DNA"/>
</dbReference>
<evidence type="ECO:0000313" key="4">
    <source>
        <dbReference type="EMBL" id="PJZ57798.1"/>
    </source>
</evidence>
<dbReference type="PANTHER" id="PTHR36220">
    <property type="entry name" value="UNNAMED PRODUCT"/>
    <property type="match status" value="1"/>
</dbReference>
<protein>
    <recommendedName>
        <fullName evidence="6">Integrin</fullName>
    </recommendedName>
</protein>
<keyword evidence="5" id="KW-1185">Reference proteome</keyword>
<dbReference type="InterPro" id="IPR013783">
    <property type="entry name" value="Ig-like_fold"/>
</dbReference>
<dbReference type="PANTHER" id="PTHR36220:SF1">
    <property type="entry name" value="GAMMA TUBULIN COMPLEX COMPONENT C-TERMINAL DOMAIN-CONTAINING PROTEIN"/>
    <property type="match status" value="1"/>
</dbReference>
<dbReference type="InterPro" id="IPR013517">
    <property type="entry name" value="FG-GAP"/>
</dbReference>
<accession>A0ABX4NS13</accession>
<dbReference type="Proteomes" id="UP000231879">
    <property type="component" value="Unassembled WGS sequence"/>
</dbReference>
<reference evidence="4 5" key="1">
    <citation type="submission" date="2017-07" db="EMBL/GenBank/DDBJ databases">
        <title>Leptospira spp. isolated from tropical soils.</title>
        <authorList>
            <person name="Thibeaux R."/>
            <person name="Iraola G."/>
            <person name="Ferres I."/>
            <person name="Bierque E."/>
            <person name="Girault D."/>
            <person name="Soupe-Gilbert M.-E."/>
            <person name="Picardeau M."/>
            <person name="Goarant C."/>
        </authorList>
    </citation>
    <scope>NUCLEOTIDE SEQUENCE [LARGE SCALE GENOMIC DNA]</scope>
    <source>
        <strain evidence="4 5">FH4-C-A1</strain>
    </source>
</reference>
<name>A0ABX4NS13_9LEPT</name>
<dbReference type="Pfam" id="PF14312">
    <property type="entry name" value="FG-GAP_2"/>
    <property type="match status" value="5"/>
</dbReference>
<sequence length="696" mass="71901">MTYDSPIAKKSFADFEIKGEGEEEAMQKKEFFRSRFGCYSLLFQLIFVGCLQDRNTNHPAFMLLGNPTSVTVADLSNPSVGTPPTLTYAVNSFQFVKNSSISVIQPNVSGAVTSFSVSPALPSGLSIDSTTGEITGIPTSKQVASSYTITASNSSGSSSSSIQITVDALNSEWESLLKAPNPDINDTSGGFDLDLSGDTLVMGMCGEDSAQTSIVHSPFTGLTSAGDDDSANAAGAAYVFRRVGTTWALEAYLKAPNAEANDQFGCSVAISGDTIVVGAKGEDGNSAILHSPFTGLTPAGDDDTATNTGAVYVYRRTGTTWALEAYLKAPNIDVGQGDQFGTSVSISGDRIAVGAVQERGGLGVIIQAPAPGFSGATDNDSAPTSGAVYIFERTGTTWAWDAYIKAPNPESSDLFGAKIQVRGDTLIAGASGEDSGSTTILNSLGPSLTSAGDDDSLSLSGAVYVFRKTGATWAFESYLKAPNADSSDQFGVTLDLSDDGNVAVVGAYNEDSAQTTISSSLGPNLTTAGDDDSALAAGAVYVFRRTGATWAFEAYLKSPNIEAGDNFGRSVSVYGDMIVIGATAEDSSQATVLHSPAVLPGPGADDDSVANSGAAYVFRKLSSGWTLQSYLKAPNSEASDAFGILVCIDGDLIAVGVQNDDDGLGTIWNKSTGPAPTPATDNDSVSNSGAVDIFYK</sequence>
<dbReference type="SMART" id="SM00191">
    <property type="entry name" value="Int_alpha"/>
    <property type="match status" value="5"/>
</dbReference>
<keyword evidence="2" id="KW-0677">Repeat</keyword>
<dbReference type="InterPro" id="IPR013519">
    <property type="entry name" value="Int_alpha_beta-p"/>
</dbReference>
<organism evidence="4 5">
    <name type="scientific">Leptospira barantonii</name>
    <dbReference type="NCBI Taxonomy" id="2023184"/>
    <lineage>
        <taxon>Bacteria</taxon>
        <taxon>Pseudomonadati</taxon>
        <taxon>Spirochaetota</taxon>
        <taxon>Spirochaetia</taxon>
        <taxon>Leptospirales</taxon>
        <taxon>Leptospiraceae</taxon>
        <taxon>Leptospira</taxon>
    </lineage>
</organism>
<evidence type="ECO:0000256" key="2">
    <source>
        <dbReference type="ARBA" id="ARBA00022737"/>
    </source>
</evidence>
<keyword evidence="1" id="KW-0732">Signal</keyword>
<dbReference type="InterPro" id="IPR015919">
    <property type="entry name" value="Cadherin-like_sf"/>
</dbReference>
<evidence type="ECO:0000256" key="1">
    <source>
        <dbReference type="ARBA" id="ARBA00022729"/>
    </source>
</evidence>